<keyword evidence="11" id="KW-1185">Reference proteome</keyword>
<keyword evidence="7" id="KW-0732">Signal</keyword>
<dbReference type="SUPFAM" id="SSF54001">
    <property type="entry name" value="Cysteine proteinases"/>
    <property type="match status" value="1"/>
</dbReference>
<accession>A0A9N9WW68</accession>
<organism evidence="10 11">
    <name type="scientific">Chironomus riparius</name>
    <dbReference type="NCBI Taxonomy" id="315576"/>
    <lineage>
        <taxon>Eukaryota</taxon>
        <taxon>Metazoa</taxon>
        <taxon>Ecdysozoa</taxon>
        <taxon>Arthropoda</taxon>
        <taxon>Hexapoda</taxon>
        <taxon>Insecta</taxon>
        <taxon>Pterygota</taxon>
        <taxon>Neoptera</taxon>
        <taxon>Endopterygota</taxon>
        <taxon>Diptera</taxon>
        <taxon>Nematocera</taxon>
        <taxon>Chironomoidea</taxon>
        <taxon>Chironomidae</taxon>
        <taxon>Chironominae</taxon>
        <taxon>Chironomus</taxon>
    </lineage>
</organism>
<dbReference type="InterPro" id="IPR013128">
    <property type="entry name" value="Peptidase_C1A"/>
</dbReference>
<keyword evidence="6" id="KW-1015">Disulfide bond</keyword>
<dbReference type="AlphaFoldDB" id="A0A9N9WW68"/>
<evidence type="ECO:0000313" key="11">
    <source>
        <dbReference type="Proteomes" id="UP001153620"/>
    </source>
</evidence>
<evidence type="ECO:0000256" key="7">
    <source>
        <dbReference type="SAM" id="SignalP"/>
    </source>
</evidence>
<keyword evidence="4" id="KW-0788">Thiol protease</keyword>
<keyword evidence="5" id="KW-0865">Zymogen</keyword>
<feature type="signal peptide" evidence="7">
    <location>
        <begin position="1"/>
        <end position="15"/>
    </location>
</feature>
<evidence type="ECO:0000256" key="6">
    <source>
        <dbReference type="ARBA" id="ARBA00023157"/>
    </source>
</evidence>
<name>A0A9N9WW68_9DIPT</name>
<evidence type="ECO:0000256" key="1">
    <source>
        <dbReference type="ARBA" id="ARBA00008455"/>
    </source>
</evidence>
<keyword evidence="3" id="KW-0378">Hydrolase</keyword>
<keyword evidence="2" id="KW-0645">Protease</keyword>
<dbReference type="Proteomes" id="UP001153620">
    <property type="component" value="Chromosome 3"/>
</dbReference>
<proteinExistence type="inferred from homology"/>
<evidence type="ECO:0000256" key="2">
    <source>
        <dbReference type="ARBA" id="ARBA00022670"/>
    </source>
</evidence>
<gene>
    <name evidence="10" type="ORF">CHIRRI_LOCUS11212</name>
</gene>
<dbReference type="Gene3D" id="3.90.70.10">
    <property type="entry name" value="Cysteine proteinases"/>
    <property type="match status" value="1"/>
</dbReference>
<feature type="domain" description="Cathepsin propeptide inhibitor" evidence="9">
    <location>
        <begin position="241"/>
        <end position="297"/>
    </location>
</feature>
<evidence type="ECO:0000256" key="4">
    <source>
        <dbReference type="ARBA" id="ARBA00022807"/>
    </source>
</evidence>
<dbReference type="InterPro" id="IPR039417">
    <property type="entry name" value="Peptidase_C1A_papain-like"/>
</dbReference>
<dbReference type="PANTHER" id="PTHR12411">
    <property type="entry name" value="CYSTEINE PROTEASE FAMILY C1-RELATED"/>
    <property type="match status" value="1"/>
</dbReference>
<evidence type="ECO:0000259" key="8">
    <source>
        <dbReference type="SMART" id="SM00645"/>
    </source>
</evidence>
<sequence>MKFFIFTILIAFAFAKNPPKWEKNYLVKGVLFIPYAEIEEPFSAWYDETTGNSRIDYYGETVKTYQLVHEGQYGTSIKIAPVTTDDYASKQTCLQVNGSAEYHIGVQAILPFVKSFSLLDTVDCNGFKCDRFRFEETIGEKKSVYTLWVRYKKSPKYPSSLMPIPVRYDMKGYNTLLGSHIDHYYLMYTDYSHEDIPNEIFEVELDKCQSFPGPGNKHFATMNPMMEFIHPRNEEHVDDEFERFKRKHDKDYETHHEHENRKNIFRQNLRFIHSNNRKGLGYSLGVNHLADRTADELKALRGFRSSKVYNGGRPFPYDVEEEMDHLPDQYDWRLYGAVTPVKDQSVCGSCWSFGTVGAIEGAYFLNNGNKLVRLSQQALIDCSWGYGNNGCDGGEDFRAYQWMMKVGGIPTEESYGNYLGQDGYCHINKADLVAPIKGWVNVTANDENAFKVALFKHGPLSIAIDASKRTFTFYSHGVYFDEKCGNTVDNLDHAVLAVGYGTMNGELYFLIKNSWSTYWGNDGYALMSARNNNCGIMLDATYVLM</sequence>
<reference evidence="10" key="1">
    <citation type="submission" date="2022-01" db="EMBL/GenBank/DDBJ databases">
        <authorList>
            <person name="King R."/>
        </authorList>
    </citation>
    <scope>NUCLEOTIDE SEQUENCE</scope>
</reference>
<comment type="similarity">
    <text evidence="1">Belongs to the peptidase C1 family.</text>
</comment>
<feature type="chain" id="PRO_5040452066" evidence="7">
    <location>
        <begin position="16"/>
        <end position="545"/>
    </location>
</feature>
<reference evidence="10" key="2">
    <citation type="submission" date="2022-10" db="EMBL/GenBank/DDBJ databases">
        <authorList>
            <consortium name="ENA_rothamsted_submissions"/>
            <consortium name="culmorum"/>
            <person name="King R."/>
        </authorList>
    </citation>
    <scope>NUCLEOTIDE SEQUENCE</scope>
</reference>
<dbReference type="CDD" id="cd02248">
    <property type="entry name" value="Peptidase_C1A"/>
    <property type="match status" value="1"/>
</dbReference>
<feature type="domain" description="Peptidase C1A papain C-terminal" evidence="8">
    <location>
        <begin position="326"/>
        <end position="544"/>
    </location>
</feature>
<protein>
    <submittedName>
        <fullName evidence="10">Uncharacterized protein</fullName>
    </submittedName>
</protein>
<dbReference type="PRINTS" id="PR00705">
    <property type="entry name" value="PAPAIN"/>
</dbReference>
<dbReference type="Pfam" id="PF08246">
    <property type="entry name" value="Inhibitor_I29"/>
    <property type="match status" value="1"/>
</dbReference>
<dbReference type="InterPro" id="IPR025660">
    <property type="entry name" value="Pept_his_AS"/>
</dbReference>
<dbReference type="InterPro" id="IPR038765">
    <property type="entry name" value="Papain-like_cys_pep_sf"/>
</dbReference>
<dbReference type="GO" id="GO:0006508">
    <property type="term" value="P:proteolysis"/>
    <property type="evidence" value="ECO:0007669"/>
    <property type="project" value="UniProtKB-KW"/>
</dbReference>
<dbReference type="GO" id="GO:0008234">
    <property type="term" value="F:cysteine-type peptidase activity"/>
    <property type="evidence" value="ECO:0007669"/>
    <property type="project" value="UniProtKB-KW"/>
</dbReference>
<dbReference type="InterPro" id="IPR013201">
    <property type="entry name" value="Prot_inhib_I29"/>
</dbReference>
<dbReference type="PROSITE" id="PS00639">
    <property type="entry name" value="THIOL_PROTEASE_HIS"/>
    <property type="match status" value="1"/>
</dbReference>
<dbReference type="PROSITE" id="PS00139">
    <property type="entry name" value="THIOL_PROTEASE_CYS"/>
    <property type="match status" value="1"/>
</dbReference>
<dbReference type="SMART" id="SM00645">
    <property type="entry name" value="Pept_C1"/>
    <property type="match status" value="1"/>
</dbReference>
<dbReference type="EMBL" id="OU895879">
    <property type="protein sequence ID" value="CAG9808370.1"/>
    <property type="molecule type" value="Genomic_DNA"/>
</dbReference>
<dbReference type="FunFam" id="3.90.70.10:FF:000087">
    <property type="entry name" value="Counting factor associated protein D"/>
    <property type="match status" value="1"/>
</dbReference>
<evidence type="ECO:0000256" key="5">
    <source>
        <dbReference type="ARBA" id="ARBA00023145"/>
    </source>
</evidence>
<dbReference type="InterPro" id="IPR000169">
    <property type="entry name" value="Pept_cys_AS"/>
</dbReference>
<dbReference type="InterPro" id="IPR000668">
    <property type="entry name" value="Peptidase_C1A_C"/>
</dbReference>
<dbReference type="OrthoDB" id="65740at2759"/>
<dbReference type="Pfam" id="PF00112">
    <property type="entry name" value="Peptidase_C1"/>
    <property type="match status" value="1"/>
</dbReference>
<evidence type="ECO:0000259" key="9">
    <source>
        <dbReference type="SMART" id="SM00848"/>
    </source>
</evidence>
<evidence type="ECO:0000256" key="3">
    <source>
        <dbReference type="ARBA" id="ARBA00022801"/>
    </source>
</evidence>
<evidence type="ECO:0000313" key="10">
    <source>
        <dbReference type="EMBL" id="CAG9808370.1"/>
    </source>
</evidence>
<dbReference type="SMART" id="SM00848">
    <property type="entry name" value="Inhibitor_I29"/>
    <property type="match status" value="1"/>
</dbReference>